<keyword evidence="2" id="KW-1185">Reference proteome</keyword>
<accession>A0ABU0XJD4</accession>
<evidence type="ECO:0000313" key="2">
    <source>
        <dbReference type="Proteomes" id="UP001230289"/>
    </source>
</evidence>
<proteinExistence type="predicted"/>
<evidence type="ECO:0000313" key="1">
    <source>
        <dbReference type="EMBL" id="MDQ4215264.1"/>
    </source>
</evidence>
<dbReference type="Proteomes" id="UP001230289">
    <property type="component" value="Unassembled WGS sequence"/>
</dbReference>
<comment type="caution">
    <text evidence="1">The sequence shown here is derived from an EMBL/GenBank/DDBJ whole genome shotgun (WGS) entry which is preliminary data.</text>
</comment>
<reference evidence="1 2" key="1">
    <citation type="submission" date="2023-08" db="EMBL/GenBank/DDBJ databases">
        <title>Microbacterium sp. nov., isolated from a waste landfill.</title>
        <authorList>
            <person name="Wen W."/>
        </authorList>
    </citation>
    <scope>NUCLEOTIDE SEQUENCE [LARGE SCALE GENOMIC DNA]</scope>
    <source>
        <strain evidence="1 2">ASV81</strain>
    </source>
</reference>
<sequence length="118" mass="12481">MNGPIATDMDGIFYLLKKVTQEITEAPNAWQAKHAEGGNAETTAALRDEIALAAAAMSDATKSIVTSVNTMHDEIRAAVTKLMETDAAMADEGKLLLSILDTTEKQAPAGTASTHTDY</sequence>
<dbReference type="RefSeq" id="WP_308490218.1">
    <property type="nucleotide sequence ID" value="NZ_JAVFCB010000009.1"/>
</dbReference>
<dbReference type="EMBL" id="JAVFCB010000009">
    <property type="protein sequence ID" value="MDQ4215264.1"/>
    <property type="molecule type" value="Genomic_DNA"/>
</dbReference>
<organism evidence="1 2">
    <name type="scientific">Microbacterium capsulatum</name>
    <dbReference type="NCBI Taxonomy" id="3041921"/>
    <lineage>
        <taxon>Bacteria</taxon>
        <taxon>Bacillati</taxon>
        <taxon>Actinomycetota</taxon>
        <taxon>Actinomycetes</taxon>
        <taxon>Micrococcales</taxon>
        <taxon>Microbacteriaceae</taxon>
        <taxon>Microbacterium</taxon>
    </lineage>
</organism>
<protein>
    <submittedName>
        <fullName evidence="1">Uncharacterized protein</fullName>
    </submittedName>
</protein>
<gene>
    <name evidence="1" type="ORF">RBR11_15205</name>
</gene>
<name>A0ABU0XJD4_9MICO</name>